<reference evidence="2 4" key="1">
    <citation type="submission" date="2014-04" db="EMBL/GenBank/DDBJ databases">
        <authorList>
            <person name="Bishop-Lilly K.A."/>
            <person name="Broomall S.M."/>
            <person name="Chain P.S."/>
            <person name="Chertkov O."/>
            <person name="Coyne S.R."/>
            <person name="Daligault H.E."/>
            <person name="Davenport K.W."/>
            <person name="Erkkila T."/>
            <person name="Frey K.G."/>
            <person name="Gibbons H.S."/>
            <person name="Gu W."/>
            <person name="Jaissle J."/>
            <person name="Johnson S.L."/>
            <person name="Koroleva G.I."/>
            <person name="Ladner J.T."/>
            <person name="Lo C.-C."/>
            <person name="Minogue T.D."/>
            <person name="Munk C."/>
            <person name="Palacios G.F."/>
            <person name="Redden C.L."/>
            <person name="Rosenzweig C.N."/>
            <person name="Scholz M.B."/>
            <person name="Teshima H."/>
            <person name="Xu Y."/>
        </authorList>
    </citation>
    <scope>NUCLEOTIDE SEQUENCE [LARGE SCALE GENOMIC DNA]</scope>
    <source>
        <strain evidence="2 4">8244</strain>
    </source>
</reference>
<keyword evidence="2" id="KW-0808">Transferase</keyword>
<dbReference type="PANTHER" id="PTHR43792">
    <property type="entry name" value="GNAT FAMILY, PUTATIVE (AFU_ORTHOLOGUE AFUA_3G00765)-RELATED-RELATED"/>
    <property type="match status" value="1"/>
</dbReference>
<protein>
    <submittedName>
        <fullName evidence="2">Acetyltransferase family protein</fullName>
    </submittedName>
    <submittedName>
        <fullName evidence="3">GNAT family N-acetyltransferase</fullName>
    </submittedName>
</protein>
<evidence type="ECO:0000313" key="4">
    <source>
        <dbReference type="Proteomes" id="UP000029278"/>
    </source>
</evidence>
<name>A0A090ZFL6_PAEMA</name>
<dbReference type="AlphaFoldDB" id="A0A090ZFL6"/>
<keyword evidence="4" id="KW-1185">Reference proteome</keyword>
<organism evidence="2 4">
    <name type="scientific">Paenibacillus macerans</name>
    <name type="common">Bacillus macerans</name>
    <dbReference type="NCBI Taxonomy" id="44252"/>
    <lineage>
        <taxon>Bacteria</taxon>
        <taxon>Bacillati</taxon>
        <taxon>Bacillota</taxon>
        <taxon>Bacilli</taxon>
        <taxon>Bacillales</taxon>
        <taxon>Paenibacillaceae</taxon>
        <taxon>Paenibacillus</taxon>
    </lineage>
</organism>
<dbReference type="STRING" id="44252.DJ90_6059"/>
<dbReference type="InterPro" id="IPR051531">
    <property type="entry name" value="N-acetyltransferase"/>
</dbReference>
<sequence length="170" mass="19823">MRKYFLKTSRIAFSHWDNNDIDLAYTLWGDPAVTRYISANGLFSLEQVKDRLNKEMNMQKEFQVQYWPLFSLTNEEFIGCCGLRPYAIEKNICEIGVHLKSSHWGSGYATEAVNAVIQYAFDIKKVDNLFAGHNPNNEASKKMLLKLGFKYSHDEFYEPTGLYHSSYFYK</sequence>
<evidence type="ECO:0000313" key="5">
    <source>
        <dbReference type="Proteomes" id="UP000442469"/>
    </source>
</evidence>
<dbReference type="CDD" id="cd04301">
    <property type="entry name" value="NAT_SF"/>
    <property type="match status" value="1"/>
</dbReference>
<dbReference type="Pfam" id="PF13302">
    <property type="entry name" value="Acetyltransf_3"/>
    <property type="match status" value="1"/>
</dbReference>
<dbReference type="EMBL" id="JMQA01000023">
    <property type="protein sequence ID" value="KFN09218.1"/>
    <property type="molecule type" value="Genomic_DNA"/>
</dbReference>
<feature type="domain" description="N-acetyltransferase" evidence="1">
    <location>
        <begin position="11"/>
        <end position="169"/>
    </location>
</feature>
<comment type="caution">
    <text evidence="2">The sequence shown here is derived from an EMBL/GenBank/DDBJ whole genome shotgun (WGS) entry which is preliminary data.</text>
</comment>
<evidence type="ECO:0000313" key="3">
    <source>
        <dbReference type="EMBL" id="MUG23835.1"/>
    </source>
</evidence>
<dbReference type="GO" id="GO:0016747">
    <property type="term" value="F:acyltransferase activity, transferring groups other than amino-acyl groups"/>
    <property type="evidence" value="ECO:0007669"/>
    <property type="project" value="InterPro"/>
</dbReference>
<dbReference type="PANTHER" id="PTHR43792:SF1">
    <property type="entry name" value="N-ACETYLTRANSFERASE DOMAIN-CONTAINING PROTEIN"/>
    <property type="match status" value="1"/>
</dbReference>
<accession>A0A090ZFL6</accession>
<reference evidence="3 5" key="2">
    <citation type="submission" date="2019-11" db="EMBL/GenBank/DDBJ databases">
        <title>Draft genome sequences of five Paenibacillus species of dairy origin.</title>
        <authorList>
            <person name="Olajide A.M."/>
            <person name="Chen S."/>
            <person name="Lapointe G."/>
        </authorList>
    </citation>
    <scope>NUCLEOTIDE SEQUENCE [LARGE SCALE GENOMIC DNA]</scope>
    <source>
        <strain evidence="3 5">3CT49</strain>
    </source>
</reference>
<dbReference type="SUPFAM" id="SSF55729">
    <property type="entry name" value="Acyl-CoA N-acyltransferases (Nat)"/>
    <property type="match status" value="1"/>
</dbReference>
<dbReference type="PROSITE" id="PS51186">
    <property type="entry name" value="GNAT"/>
    <property type="match status" value="1"/>
</dbReference>
<gene>
    <name evidence="2" type="ORF">DJ90_6059</name>
    <name evidence="3" type="ORF">GNQ08_15700</name>
</gene>
<dbReference type="HOGENOM" id="CLU_013985_3_1_9"/>
<dbReference type="Proteomes" id="UP000029278">
    <property type="component" value="Unassembled WGS sequence"/>
</dbReference>
<dbReference type="Proteomes" id="UP000442469">
    <property type="component" value="Unassembled WGS sequence"/>
</dbReference>
<dbReference type="InterPro" id="IPR000182">
    <property type="entry name" value="GNAT_dom"/>
</dbReference>
<dbReference type="GeneID" id="77006659"/>
<dbReference type="Gene3D" id="3.40.630.30">
    <property type="match status" value="1"/>
</dbReference>
<dbReference type="EMBL" id="WNZZ01000011">
    <property type="protein sequence ID" value="MUG23835.1"/>
    <property type="molecule type" value="Genomic_DNA"/>
</dbReference>
<dbReference type="InterPro" id="IPR016181">
    <property type="entry name" value="Acyl_CoA_acyltransferase"/>
</dbReference>
<dbReference type="OrthoDB" id="9798081at2"/>
<proteinExistence type="predicted"/>
<evidence type="ECO:0000259" key="1">
    <source>
        <dbReference type="PROSITE" id="PS51186"/>
    </source>
</evidence>
<evidence type="ECO:0000313" key="2">
    <source>
        <dbReference type="EMBL" id="KFN09218.1"/>
    </source>
</evidence>
<dbReference type="RefSeq" id="WP_036622149.1">
    <property type="nucleotide sequence ID" value="NZ_BGML01000006.1"/>
</dbReference>